<name>A0A365K504_9BACL</name>
<feature type="transmembrane region" description="Helical" evidence="7">
    <location>
        <begin position="264"/>
        <end position="282"/>
    </location>
</feature>
<feature type="transmembrane region" description="Helical" evidence="7">
    <location>
        <begin position="130"/>
        <end position="151"/>
    </location>
</feature>
<keyword evidence="10" id="KW-1185">Reference proteome</keyword>
<evidence type="ECO:0000256" key="3">
    <source>
        <dbReference type="ARBA" id="ARBA00022475"/>
    </source>
</evidence>
<protein>
    <submittedName>
        <fullName evidence="9">MFS transporter</fullName>
    </submittedName>
</protein>
<evidence type="ECO:0000256" key="4">
    <source>
        <dbReference type="ARBA" id="ARBA00022692"/>
    </source>
</evidence>
<evidence type="ECO:0000256" key="1">
    <source>
        <dbReference type="ARBA" id="ARBA00004651"/>
    </source>
</evidence>
<feature type="transmembrane region" description="Helical" evidence="7">
    <location>
        <begin position="349"/>
        <end position="366"/>
    </location>
</feature>
<dbReference type="SUPFAM" id="SSF103473">
    <property type="entry name" value="MFS general substrate transporter"/>
    <property type="match status" value="1"/>
</dbReference>
<dbReference type="Gene3D" id="1.20.1250.20">
    <property type="entry name" value="MFS general substrate transporter like domains"/>
    <property type="match status" value="2"/>
</dbReference>
<evidence type="ECO:0000256" key="5">
    <source>
        <dbReference type="ARBA" id="ARBA00022989"/>
    </source>
</evidence>
<dbReference type="OrthoDB" id="2957247at2"/>
<feature type="transmembrane region" description="Helical" evidence="7">
    <location>
        <begin position="43"/>
        <end position="64"/>
    </location>
</feature>
<feature type="domain" description="Major facilitator superfamily (MFS) profile" evidence="8">
    <location>
        <begin position="5"/>
        <end position="375"/>
    </location>
</feature>
<dbReference type="PANTHER" id="PTHR43124">
    <property type="entry name" value="PURINE EFFLUX PUMP PBUE"/>
    <property type="match status" value="1"/>
</dbReference>
<feature type="transmembrane region" description="Helical" evidence="7">
    <location>
        <begin position="71"/>
        <end position="89"/>
    </location>
</feature>
<dbReference type="Proteomes" id="UP000251869">
    <property type="component" value="Unassembled WGS sequence"/>
</dbReference>
<evidence type="ECO:0000256" key="7">
    <source>
        <dbReference type="SAM" id="Phobius"/>
    </source>
</evidence>
<dbReference type="InterPro" id="IPR050189">
    <property type="entry name" value="MFS_Efflux_Transporters"/>
</dbReference>
<comment type="caution">
    <text evidence="9">The sequence shown here is derived from an EMBL/GenBank/DDBJ whole genome shotgun (WGS) entry which is preliminary data.</text>
</comment>
<evidence type="ECO:0000256" key="6">
    <source>
        <dbReference type="ARBA" id="ARBA00023136"/>
    </source>
</evidence>
<dbReference type="GO" id="GO:0005886">
    <property type="term" value="C:plasma membrane"/>
    <property type="evidence" value="ECO:0007669"/>
    <property type="project" value="UniProtKB-SubCell"/>
</dbReference>
<feature type="transmembrane region" description="Helical" evidence="7">
    <location>
        <begin position="321"/>
        <end position="343"/>
    </location>
</feature>
<dbReference type="AlphaFoldDB" id="A0A365K504"/>
<dbReference type="RefSeq" id="WP_112233190.1">
    <property type="nucleotide sequence ID" value="NZ_QLZQ01000004.1"/>
</dbReference>
<keyword evidence="5 7" id="KW-1133">Transmembrane helix</keyword>
<dbReference type="PROSITE" id="PS50850">
    <property type="entry name" value="MFS"/>
    <property type="match status" value="1"/>
</dbReference>
<dbReference type="InterPro" id="IPR011701">
    <property type="entry name" value="MFS"/>
</dbReference>
<evidence type="ECO:0000256" key="2">
    <source>
        <dbReference type="ARBA" id="ARBA00022448"/>
    </source>
</evidence>
<evidence type="ECO:0000313" key="10">
    <source>
        <dbReference type="Proteomes" id="UP000251869"/>
    </source>
</evidence>
<feature type="transmembrane region" description="Helical" evidence="7">
    <location>
        <begin position="288"/>
        <end position="309"/>
    </location>
</feature>
<dbReference type="EMBL" id="QLZQ01000004">
    <property type="protein sequence ID" value="RAZ67252.1"/>
    <property type="molecule type" value="Genomic_DNA"/>
</dbReference>
<dbReference type="InterPro" id="IPR020846">
    <property type="entry name" value="MFS_dom"/>
</dbReference>
<dbReference type="InterPro" id="IPR036259">
    <property type="entry name" value="MFS_trans_sf"/>
</dbReference>
<keyword evidence="2" id="KW-0813">Transport</keyword>
<dbReference type="Pfam" id="PF07690">
    <property type="entry name" value="MFS_1"/>
    <property type="match status" value="1"/>
</dbReference>
<proteinExistence type="predicted"/>
<evidence type="ECO:0000259" key="8">
    <source>
        <dbReference type="PROSITE" id="PS50850"/>
    </source>
</evidence>
<sequence length="386" mass="40970">MWKIVLPGIAMIGVTYAFARYSFGLFLPEISSALNLSESQSGLIGSVAYAAYTIALVTAAIFIHKMSARHVVLYSGASAFIGMLGMAASQGFYTLAISAFVAGLGSGWISPAFSQVVAQSLESQERDRGNTWINTGTSVGVVASGPVALAFAEQWRWGYVLFAILAFLTLWWNARAIDRPQEESEQSTGSQFKLSLLGQVRFMILAAIGIGFSSSIYWTFSRSYLTEAQDFSTGGSMVFWIIMGAAGIIGGIAGTIIQRLGLGWSYRLGVLVATASLVTLTIQHPAAIYLSAVLFGISFIFMTGLFIVWGTRHFPNTPSVGVSLSFFSLGIGQSIGSVAAGVLIDGLSYPIAFLSFAAIGLLFVFIKTNAQPVATQSNAAQPGKSV</sequence>
<gene>
    <name evidence="9" type="ORF">DP119_10830</name>
</gene>
<keyword evidence="3" id="KW-1003">Cell membrane</keyword>
<dbReference type="GO" id="GO:0022857">
    <property type="term" value="F:transmembrane transporter activity"/>
    <property type="evidence" value="ECO:0007669"/>
    <property type="project" value="InterPro"/>
</dbReference>
<keyword evidence="4 7" id="KW-0812">Transmembrane</keyword>
<feature type="transmembrane region" description="Helical" evidence="7">
    <location>
        <begin position="194"/>
        <end position="218"/>
    </location>
</feature>
<organism evidence="9 10">
    <name type="scientific">Planococcus maitriensis</name>
    <dbReference type="NCBI Taxonomy" id="221799"/>
    <lineage>
        <taxon>Bacteria</taxon>
        <taxon>Bacillati</taxon>
        <taxon>Bacillota</taxon>
        <taxon>Bacilli</taxon>
        <taxon>Bacillales</taxon>
        <taxon>Caryophanaceae</taxon>
        <taxon>Planococcus</taxon>
    </lineage>
</organism>
<evidence type="ECO:0000313" key="9">
    <source>
        <dbReference type="EMBL" id="RAZ67252.1"/>
    </source>
</evidence>
<feature type="transmembrane region" description="Helical" evidence="7">
    <location>
        <begin position="238"/>
        <end position="257"/>
    </location>
</feature>
<accession>A0A365K504</accession>
<dbReference type="PANTHER" id="PTHR43124:SF3">
    <property type="entry name" value="CHLORAMPHENICOL EFFLUX PUMP RV0191"/>
    <property type="match status" value="1"/>
</dbReference>
<keyword evidence="6 7" id="KW-0472">Membrane</keyword>
<feature type="transmembrane region" description="Helical" evidence="7">
    <location>
        <begin position="157"/>
        <end position="174"/>
    </location>
</feature>
<reference evidence="9 10" key="1">
    <citation type="submission" date="2018-06" db="EMBL/GenBank/DDBJ databases">
        <title>The draft genome sequences of strains SCU63 and S1.</title>
        <authorList>
            <person name="Gan L."/>
        </authorList>
    </citation>
    <scope>NUCLEOTIDE SEQUENCE [LARGE SCALE GENOMIC DNA]</scope>
    <source>
        <strain evidence="9 10">S1</strain>
    </source>
</reference>
<feature type="transmembrane region" description="Helical" evidence="7">
    <location>
        <begin position="95"/>
        <end position="118"/>
    </location>
</feature>
<comment type="subcellular location">
    <subcellularLocation>
        <location evidence="1">Cell membrane</location>
        <topology evidence="1">Multi-pass membrane protein</topology>
    </subcellularLocation>
</comment>